<dbReference type="SMART" id="SM00825">
    <property type="entry name" value="PKS_KS"/>
    <property type="match status" value="1"/>
</dbReference>
<organism evidence="9 10">
    <name type="scientific">Micromonospora nigra</name>
    <dbReference type="NCBI Taxonomy" id="145857"/>
    <lineage>
        <taxon>Bacteria</taxon>
        <taxon>Bacillati</taxon>
        <taxon>Actinomycetota</taxon>
        <taxon>Actinomycetes</taxon>
        <taxon>Micromonosporales</taxon>
        <taxon>Micromonosporaceae</taxon>
        <taxon>Micromonospora</taxon>
    </lineage>
</organism>
<dbReference type="PANTHER" id="PTHR43775:SF37">
    <property type="entry name" value="SI:DKEY-61P9.11"/>
    <property type="match status" value="1"/>
</dbReference>
<dbReference type="Pfam" id="PF02801">
    <property type="entry name" value="Ketoacyl-synt_C"/>
    <property type="match status" value="1"/>
</dbReference>
<feature type="compositionally biased region" description="Polar residues" evidence="7">
    <location>
        <begin position="928"/>
        <end position="938"/>
    </location>
</feature>
<dbReference type="STRING" id="145857.GA0070616_0521"/>
<dbReference type="SUPFAM" id="SSF53901">
    <property type="entry name" value="Thiolase-like"/>
    <property type="match status" value="1"/>
</dbReference>
<dbReference type="AlphaFoldDB" id="A0A1C6RC53"/>
<keyword evidence="10" id="KW-1185">Reference proteome</keyword>
<dbReference type="SMART" id="SM00827">
    <property type="entry name" value="PKS_AT"/>
    <property type="match status" value="1"/>
</dbReference>
<dbReference type="GO" id="GO:0005886">
    <property type="term" value="C:plasma membrane"/>
    <property type="evidence" value="ECO:0007669"/>
    <property type="project" value="TreeGrafter"/>
</dbReference>
<dbReference type="PANTHER" id="PTHR43775">
    <property type="entry name" value="FATTY ACID SYNTHASE"/>
    <property type="match status" value="1"/>
</dbReference>
<dbReference type="CDD" id="cd00833">
    <property type="entry name" value="PKS"/>
    <property type="match status" value="1"/>
</dbReference>
<dbReference type="Gene3D" id="3.40.47.10">
    <property type="match status" value="2"/>
</dbReference>
<dbReference type="Gene3D" id="3.30.70.250">
    <property type="entry name" value="Malonyl-CoA ACP transacylase, ACP-binding"/>
    <property type="match status" value="1"/>
</dbReference>
<dbReference type="InterPro" id="IPR018201">
    <property type="entry name" value="Ketoacyl_synth_AS"/>
</dbReference>
<dbReference type="GO" id="GO:0006633">
    <property type="term" value="P:fatty acid biosynthetic process"/>
    <property type="evidence" value="ECO:0007669"/>
    <property type="project" value="InterPro"/>
</dbReference>
<feature type="region of interest" description="Disordered" evidence="7">
    <location>
        <begin position="927"/>
        <end position="946"/>
    </location>
</feature>
<dbReference type="Gene3D" id="3.40.366.10">
    <property type="entry name" value="Malonyl-Coenzyme A Acyl Carrier Protein, domain 2"/>
    <property type="match status" value="1"/>
</dbReference>
<dbReference type="PROSITE" id="PS52004">
    <property type="entry name" value="KS3_2"/>
    <property type="match status" value="1"/>
</dbReference>
<dbReference type="GO" id="GO:0004312">
    <property type="term" value="F:fatty acid synthase activity"/>
    <property type="evidence" value="ECO:0007669"/>
    <property type="project" value="TreeGrafter"/>
</dbReference>
<dbReference type="Pfam" id="PF00109">
    <property type="entry name" value="ketoacyl-synt"/>
    <property type="match status" value="1"/>
</dbReference>
<keyword evidence="4" id="KW-0276">Fatty acid metabolism</keyword>
<evidence type="ECO:0000256" key="5">
    <source>
        <dbReference type="ARBA" id="ARBA00023098"/>
    </source>
</evidence>
<dbReference type="InterPro" id="IPR016035">
    <property type="entry name" value="Acyl_Trfase/lysoPLipase"/>
</dbReference>
<evidence type="ECO:0000256" key="6">
    <source>
        <dbReference type="ARBA" id="ARBA00023268"/>
    </source>
</evidence>
<dbReference type="Gene3D" id="1.10.1240.100">
    <property type="match status" value="2"/>
</dbReference>
<dbReference type="InterPro" id="IPR016039">
    <property type="entry name" value="Thiolase-like"/>
</dbReference>
<evidence type="ECO:0000259" key="8">
    <source>
        <dbReference type="PROSITE" id="PS52004"/>
    </source>
</evidence>
<dbReference type="InterPro" id="IPR032821">
    <property type="entry name" value="PKS_assoc"/>
</dbReference>
<dbReference type="OrthoDB" id="9778690at2"/>
<dbReference type="Pfam" id="PF16197">
    <property type="entry name" value="KAsynt_C_assoc"/>
    <property type="match status" value="1"/>
</dbReference>
<dbReference type="FunFam" id="3.40.47.10:FF:000042">
    <property type="entry name" value="Polyketide synthase Pks13"/>
    <property type="match status" value="1"/>
</dbReference>
<dbReference type="GO" id="GO:0005737">
    <property type="term" value="C:cytoplasm"/>
    <property type="evidence" value="ECO:0007669"/>
    <property type="project" value="TreeGrafter"/>
</dbReference>
<evidence type="ECO:0000256" key="3">
    <source>
        <dbReference type="ARBA" id="ARBA00022679"/>
    </source>
</evidence>
<protein>
    <submittedName>
        <fullName evidence="9">Acyl transferase domain-containing protein</fullName>
    </submittedName>
</protein>
<dbReference type="InterPro" id="IPR014030">
    <property type="entry name" value="Ketoacyl_synth_N"/>
</dbReference>
<dbReference type="PROSITE" id="PS00606">
    <property type="entry name" value="KS3_1"/>
    <property type="match status" value="1"/>
</dbReference>
<sequence>MSDLTGEGGAAIAVVGMAGRFPGAPDVDRFWRNLRDGTESISQLDDATLRRAGVDPRTLADPHYVRAAATLPGIEEFDADLFGYPPHNAARIDPQHRILLECAWEAVEDAGYPPGAVPGLVGVYAGAGLPSYLIHHLLAGGGTPVDTDDLDLVVGNDKDYLTSRVAYRLGLGGPAVTVQTACSSSLVAVHLAARALLDGDCDVALAGGVAVRLPQRHGYLWRDGSILSVDGRCRPFDAGATGTVFGSGAGVVVLKRLPDAVADGDRVLALVRGSAVTNDGGAKVGYTAPGVDGQARAVATALGLAGVDPATVTAVEAHGTATPLGDPIEVAALTRAFAARTRRTGYCALGSVKSNIGHLDAAAGVAGLIKAILQLRHRQLVPSLHFDKPNPEIDFAATPFFVNTELRDWPATDGPRRIGVSSFGVGGTNAHVVLEEAPAPEARPPAGPGPHLITLSARTPQALELAAGRLADALRAPEPPPLADTAWTLQVGRQSMRYRVALLADSVDAAVEALTAHRRGTGPEAVPEDRRRLVFLFPGEASAYPGMGRDLYDTEPVFRAEVDACVAALPGPLAPHVRELLVGAPTGRPGPEVIRPALFVLEYALVRLLAAWGLTPDTVAGYGAGEITAATVAGTLEPAEALRLAVAQGRLVAQLPPQATMAVDLPEAELAGQLPPAVHLVALDAPERCVVTGPEADVRLLERQLSQLYVRCHRLAAPPAPDPVGVAPLLPGLAAELSDLTPRPPRTWWVSTVSGRPVSADEATEPAHWLRQLGRPVRFADVARQLVEPPGRLLVEVGPGASLASLVGQAADRVPVVATMPAAADRTSGREALMGAVGQLWTAGATPHFEAMHPSGVRRRVALPTYPFQRQRHWIERPAPATAGPATRSDLAGVVADVARAAAETGQVVALRTLLVDLVERLDRLRQATPQTDQTGAGTTRPGRSE</sequence>
<dbReference type="EMBL" id="FMHT01000003">
    <property type="protein sequence ID" value="SCL14719.1"/>
    <property type="molecule type" value="Genomic_DNA"/>
</dbReference>
<evidence type="ECO:0000256" key="4">
    <source>
        <dbReference type="ARBA" id="ARBA00022832"/>
    </source>
</evidence>
<evidence type="ECO:0000256" key="1">
    <source>
        <dbReference type="ARBA" id="ARBA00022450"/>
    </source>
</evidence>
<dbReference type="InterPro" id="IPR001227">
    <property type="entry name" value="Ac_transferase_dom_sf"/>
</dbReference>
<dbReference type="InterPro" id="IPR014031">
    <property type="entry name" value="Ketoacyl_synth_C"/>
</dbReference>
<evidence type="ECO:0000256" key="2">
    <source>
        <dbReference type="ARBA" id="ARBA00022553"/>
    </source>
</evidence>
<keyword evidence="1" id="KW-0596">Phosphopantetheine</keyword>
<evidence type="ECO:0000313" key="10">
    <source>
        <dbReference type="Proteomes" id="UP000199699"/>
    </source>
</evidence>
<dbReference type="SUPFAM" id="SSF52151">
    <property type="entry name" value="FabD/lysophospholipase-like"/>
    <property type="match status" value="1"/>
</dbReference>
<dbReference type="GO" id="GO:0004315">
    <property type="term" value="F:3-oxoacyl-[acyl-carrier-protein] synthase activity"/>
    <property type="evidence" value="ECO:0007669"/>
    <property type="project" value="InterPro"/>
</dbReference>
<dbReference type="Proteomes" id="UP000199699">
    <property type="component" value="Unassembled WGS sequence"/>
</dbReference>
<evidence type="ECO:0000256" key="7">
    <source>
        <dbReference type="SAM" id="MobiDB-lite"/>
    </source>
</evidence>
<dbReference type="InterPro" id="IPR014043">
    <property type="entry name" value="Acyl_transferase_dom"/>
</dbReference>
<dbReference type="InterPro" id="IPR050091">
    <property type="entry name" value="PKS_NRPS_Biosynth_Enz"/>
</dbReference>
<evidence type="ECO:0000313" key="9">
    <source>
        <dbReference type="EMBL" id="SCL14719.1"/>
    </source>
</evidence>
<dbReference type="GO" id="GO:0071770">
    <property type="term" value="P:DIM/DIP cell wall layer assembly"/>
    <property type="evidence" value="ECO:0007669"/>
    <property type="project" value="TreeGrafter"/>
</dbReference>
<feature type="domain" description="Ketosynthase family 3 (KS3)" evidence="8">
    <location>
        <begin position="9"/>
        <end position="436"/>
    </location>
</feature>
<reference evidence="9 10" key="1">
    <citation type="submission" date="2016-06" db="EMBL/GenBank/DDBJ databases">
        <authorList>
            <person name="Kjaerup R.B."/>
            <person name="Dalgaard T.S."/>
            <person name="Juul-Madsen H.R."/>
        </authorList>
    </citation>
    <scope>NUCLEOTIDE SEQUENCE [LARGE SCALE GENOMIC DNA]</scope>
    <source>
        <strain evidence="9 10">DSM 43818</strain>
    </source>
</reference>
<dbReference type="RefSeq" id="WP_091075569.1">
    <property type="nucleotide sequence ID" value="NZ_FMHT01000003.1"/>
</dbReference>
<gene>
    <name evidence="9" type="ORF">GA0070616_0521</name>
</gene>
<keyword evidence="3 9" id="KW-0808">Transferase</keyword>
<keyword evidence="5" id="KW-0443">Lipid metabolism</keyword>
<accession>A0A1C6RC53</accession>
<dbReference type="Pfam" id="PF00698">
    <property type="entry name" value="Acyl_transf_1"/>
    <property type="match status" value="1"/>
</dbReference>
<proteinExistence type="predicted"/>
<dbReference type="InterPro" id="IPR020841">
    <property type="entry name" value="PKS_Beta-ketoAc_synthase_dom"/>
</dbReference>
<keyword evidence="2" id="KW-0597">Phosphoprotein</keyword>
<name>A0A1C6RC53_9ACTN</name>
<keyword evidence="6" id="KW-0511">Multifunctional enzyme</keyword>